<comment type="caution">
    <text evidence="3">The sequence shown here is derived from an EMBL/GenBank/DDBJ whole genome shotgun (WGS) entry which is preliminary data.</text>
</comment>
<accession>A0A9P4LNH4</accession>
<evidence type="ECO:0000313" key="3">
    <source>
        <dbReference type="EMBL" id="KAF2031245.1"/>
    </source>
</evidence>
<evidence type="ECO:0000256" key="1">
    <source>
        <dbReference type="SAM" id="Coils"/>
    </source>
</evidence>
<proteinExistence type="predicted"/>
<keyword evidence="1" id="KW-0175">Coiled coil</keyword>
<evidence type="ECO:0000313" key="4">
    <source>
        <dbReference type="Proteomes" id="UP000799777"/>
    </source>
</evidence>
<dbReference type="AlphaFoldDB" id="A0A9P4LNH4"/>
<feature type="region of interest" description="Disordered" evidence="2">
    <location>
        <begin position="1"/>
        <end position="20"/>
    </location>
</feature>
<feature type="compositionally biased region" description="Polar residues" evidence="2">
    <location>
        <begin position="7"/>
        <end position="20"/>
    </location>
</feature>
<protein>
    <submittedName>
        <fullName evidence="3">Uncharacterized protein</fullName>
    </submittedName>
</protein>
<name>A0A9P4LNH4_9PLEO</name>
<sequence>MQHDRAATSTSPTGLDNTGSSSLIEDLALNRRPMAFQLRCPWPEHPDNEPLTMPEFHDLVLGIEKYWKRSRTLSRWKSVKPEIWLPILSTISNAARKHTRSELDKMNNIDVPYWRDLYPTWNFLDVTELGPKMGLWSREDSKFDIEGLPTPNLSVAETMRAEVENNLRHILEEIHKLSELFEESVQGRRYFGCIAFTMWTFVNEMNVHLKDCTRSQKSSWHCDEQETILKIAGHLFDFPAWQQASNADPNAEVHNYSEGVYSEHSQAGAQAEQSDMEMQTQQNDTDAQEWRSDTAELGSMQSEESWDAMSPDMQWKRSFSDPGPRRQERTEYDKESAAEAQESLSFEKLQDLNLAETSPAGQEQARRGEAEAQKGTEDTADRSEEQLQNPKLDEPGQAQQDQTRTSEAEAQPGAGGVWYWMPDKPASDQEQAQSAHQYRLTNVEVTDVKDDKRTILVTLSIDKCSITRPAEQEQSQPEGRFRPRIVEEIRVILGETSILATIHKDDRGNSRIVRSGSQP</sequence>
<feature type="coiled-coil region" evidence="1">
    <location>
        <begin position="153"/>
        <end position="180"/>
    </location>
</feature>
<keyword evidence="4" id="KW-1185">Reference proteome</keyword>
<reference evidence="3" key="1">
    <citation type="journal article" date="2020" name="Stud. Mycol.">
        <title>101 Dothideomycetes genomes: a test case for predicting lifestyles and emergence of pathogens.</title>
        <authorList>
            <person name="Haridas S."/>
            <person name="Albert R."/>
            <person name="Binder M."/>
            <person name="Bloem J."/>
            <person name="Labutti K."/>
            <person name="Salamov A."/>
            <person name="Andreopoulos B."/>
            <person name="Baker S."/>
            <person name="Barry K."/>
            <person name="Bills G."/>
            <person name="Bluhm B."/>
            <person name="Cannon C."/>
            <person name="Castanera R."/>
            <person name="Culley D."/>
            <person name="Daum C."/>
            <person name="Ezra D."/>
            <person name="Gonzalez J."/>
            <person name="Henrissat B."/>
            <person name="Kuo A."/>
            <person name="Liang C."/>
            <person name="Lipzen A."/>
            <person name="Lutzoni F."/>
            <person name="Magnuson J."/>
            <person name="Mondo S."/>
            <person name="Nolan M."/>
            <person name="Ohm R."/>
            <person name="Pangilinan J."/>
            <person name="Park H.-J."/>
            <person name="Ramirez L."/>
            <person name="Alfaro M."/>
            <person name="Sun H."/>
            <person name="Tritt A."/>
            <person name="Yoshinaga Y."/>
            <person name="Zwiers L.-H."/>
            <person name="Turgeon B."/>
            <person name="Goodwin S."/>
            <person name="Spatafora J."/>
            <person name="Crous P."/>
            <person name="Grigoriev I."/>
        </authorList>
    </citation>
    <scope>NUCLEOTIDE SEQUENCE</scope>
    <source>
        <strain evidence="3">CBS 110217</strain>
    </source>
</reference>
<dbReference type="Proteomes" id="UP000799777">
    <property type="component" value="Unassembled WGS sequence"/>
</dbReference>
<evidence type="ECO:0000256" key="2">
    <source>
        <dbReference type="SAM" id="MobiDB-lite"/>
    </source>
</evidence>
<feature type="compositionally biased region" description="Polar residues" evidence="2">
    <location>
        <begin position="263"/>
        <end position="285"/>
    </location>
</feature>
<feature type="compositionally biased region" description="Basic and acidic residues" evidence="2">
    <location>
        <begin position="314"/>
        <end position="337"/>
    </location>
</feature>
<gene>
    <name evidence="3" type="ORF">EK21DRAFT_111068</name>
</gene>
<feature type="region of interest" description="Disordered" evidence="2">
    <location>
        <begin position="260"/>
        <end position="436"/>
    </location>
</feature>
<organism evidence="3 4">
    <name type="scientific">Setomelanomma holmii</name>
    <dbReference type="NCBI Taxonomy" id="210430"/>
    <lineage>
        <taxon>Eukaryota</taxon>
        <taxon>Fungi</taxon>
        <taxon>Dikarya</taxon>
        <taxon>Ascomycota</taxon>
        <taxon>Pezizomycotina</taxon>
        <taxon>Dothideomycetes</taxon>
        <taxon>Pleosporomycetidae</taxon>
        <taxon>Pleosporales</taxon>
        <taxon>Pleosporineae</taxon>
        <taxon>Phaeosphaeriaceae</taxon>
        <taxon>Setomelanomma</taxon>
    </lineage>
</organism>
<feature type="compositionally biased region" description="Basic and acidic residues" evidence="2">
    <location>
        <begin position="364"/>
        <end position="385"/>
    </location>
</feature>
<dbReference type="EMBL" id="ML978182">
    <property type="protein sequence ID" value="KAF2031245.1"/>
    <property type="molecule type" value="Genomic_DNA"/>
</dbReference>